<reference evidence="1" key="1">
    <citation type="submission" date="2018-06" db="EMBL/GenBank/DDBJ databases">
        <authorList>
            <person name="Zhirakovskaya E."/>
        </authorList>
    </citation>
    <scope>NUCLEOTIDE SEQUENCE</scope>
</reference>
<name>A0A3B0WBA7_9ZZZZ</name>
<organism evidence="1">
    <name type="scientific">hydrothermal vent metagenome</name>
    <dbReference type="NCBI Taxonomy" id="652676"/>
    <lineage>
        <taxon>unclassified sequences</taxon>
        <taxon>metagenomes</taxon>
        <taxon>ecological metagenomes</taxon>
    </lineage>
</organism>
<protein>
    <recommendedName>
        <fullName evidence="2">Lipoprotein</fullName>
    </recommendedName>
</protein>
<dbReference type="AlphaFoldDB" id="A0A3B0WBA7"/>
<evidence type="ECO:0000313" key="1">
    <source>
        <dbReference type="EMBL" id="VAW47987.1"/>
    </source>
</evidence>
<sequence>MIQFKKIDIILMVKRSFLTFSFIFLLGCSGIVDRTGQALISAGDSFQSVIRDVQVIQVDENTYDLMEAFYEPVKGFDSWALRAKAKEMCHEGYIYKSRHAAKKGAFGQDHAQCVEGQACRYVLEWRIQCKQVPYEPFSLFGKT</sequence>
<gene>
    <name evidence="1" type="ORF">MNBD_GAMMA03-366</name>
</gene>
<proteinExistence type="predicted"/>
<evidence type="ECO:0008006" key="2">
    <source>
        <dbReference type="Google" id="ProtNLM"/>
    </source>
</evidence>
<accession>A0A3B0WBA7</accession>
<dbReference type="PROSITE" id="PS51257">
    <property type="entry name" value="PROKAR_LIPOPROTEIN"/>
    <property type="match status" value="1"/>
</dbReference>
<dbReference type="EMBL" id="UOFC01000176">
    <property type="protein sequence ID" value="VAW47987.1"/>
    <property type="molecule type" value="Genomic_DNA"/>
</dbReference>